<accession>A0ABR7CNM8</accession>
<dbReference type="PANTHER" id="PTHR22854">
    <property type="entry name" value="TRYPTOPHAN BIOSYNTHESIS PROTEIN"/>
    <property type="match status" value="1"/>
</dbReference>
<evidence type="ECO:0000256" key="5">
    <source>
        <dbReference type="ARBA" id="ARBA00022793"/>
    </source>
</evidence>
<keyword evidence="5" id="KW-0210">Decarboxylase</keyword>
<reference evidence="10 11" key="1">
    <citation type="submission" date="2020-08" db="EMBL/GenBank/DDBJ databases">
        <title>Genome public.</title>
        <authorList>
            <person name="Liu C."/>
            <person name="Sun Q."/>
        </authorList>
    </citation>
    <scope>NUCLEOTIDE SEQUENCE [LARGE SCALE GENOMIC DNA]</scope>
    <source>
        <strain evidence="10 11">New-7</strain>
    </source>
</reference>
<dbReference type="GO" id="GO:0004425">
    <property type="term" value="F:indole-3-glycerol-phosphate synthase activity"/>
    <property type="evidence" value="ECO:0007669"/>
    <property type="project" value="UniProtKB-EC"/>
</dbReference>
<evidence type="ECO:0000256" key="6">
    <source>
        <dbReference type="ARBA" id="ARBA00022822"/>
    </source>
</evidence>
<dbReference type="PANTHER" id="PTHR22854:SF2">
    <property type="entry name" value="INDOLE-3-GLYCEROL-PHOSPHATE SYNTHASE"/>
    <property type="match status" value="1"/>
</dbReference>
<keyword evidence="4" id="KW-0028">Amino-acid biosynthesis</keyword>
<dbReference type="EMBL" id="JACOOK010000005">
    <property type="protein sequence ID" value="MBC5617282.1"/>
    <property type="molecule type" value="Genomic_DNA"/>
</dbReference>
<evidence type="ECO:0000313" key="11">
    <source>
        <dbReference type="Proteomes" id="UP000636891"/>
    </source>
</evidence>
<comment type="pathway">
    <text evidence="2">Amino-acid biosynthesis; L-tryptophan biosynthesis; L-tryptophan from chorismate: step 4/5.</text>
</comment>
<dbReference type="NCBIfam" id="NF001377">
    <property type="entry name" value="PRK00278.2-4"/>
    <property type="match status" value="1"/>
</dbReference>
<keyword evidence="11" id="KW-1185">Reference proteome</keyword>
<evidence type="ECO:0000313" key="10">
    <source>
        <dbReference type="EMBL" id="MBC5617282.1"/>
    </source>
</evidence>
<dbReference type="InterPro" id="IPR011060">
    <property type="entry name" value="RibuloseP-bd_barrel"/>
</dbReference>
<evidence type="ECO:0000256" key="3">
    <source>
        <dbReference type="ARBA" id="ARBA00012362"/>
    </source>
</evidence>
<organism evidence="10 11">
    <name type="scientific">Alistipes hominis</name>
    <dbReference type="NCBI Taxonomy" id="2763015"/>
    <lineage>
        <taxon>Bacteria</taxon>
        <taxon>Pseudomonadati</taxon>
        <taxon>Bacteroidota</taxon>
        <taxon>Bacteroidia</taxon>
        <taxon>Bacteroidales</taxon>
        <taxon>Rikenellaceae</taxon>
        <taxon>Alistipes</taxon>
    </lineage>
</organism>
<dbReference type="Gene3D" id="3.20.20.70">
    <property type="entry name" value="Aldolase class I"/>
    <property type="match status" value="1"/>
</dbReference>
<evidence type="ECO:0000256" key="7">
    <source>
        <dbReference type="ARBA" id="ARBA00023141"/>
    </source>
</evidence>
<protein>
    <recommendedName>
        <fullName evidence="3">indole-3-glycerol-phosphate synthase</fullName>
        <ecNumber evidence="3">4.1.1.48</ecNumber>
    </recommendedName>
</protein>
<dbReference type="InterPro" id="IPR013798">
    <property type="entry name" value="Indole-3-glycerol_P_synth_dom"/>
</dbReference>
<dbReference type="InterPro" id="IPR013785">
    <property type="entry name" value="Aldolase_TIM"/>
</dbReference>
<name>A0ABR7CNM8_9BACT</name>
<keyword evidence="6" id="KW-0822">Tryptophan biosynthesis</keyword>
<evidence type="ECO:0000256" key="1">
    <source>
        <dbReference type="ARBA" id="ARBA00001633"/>
    </source>
</evidence>
<dbReference type="Pfam" id="PF00218">
    <property type="entry name" value="IGPS"/>
    <property type="match status" value="1"/>
</dbReference>
<dbReference type="PROSITE" id="PS00614">
    <property type="entry name" value="IGPS"/>
    <property type="match status" value="1"/>
</dbReference>
<evidence type="ECO:0000256" key="8">
    <source>
        <dbReference type="ARBA" id="ARBA00023239"/>
    </source>
</evidence>
<sequence>MKDILQEIIAAKRIAVEQLKRTADRSALERKIDENRSHRSMREALAASTSGIIAEFKRRSPSKGWINREADVRTVASDYQANGAAALSILTDTPYFGGSAEDLIAARPQIDIPILRKDFTIDEFQLYESRAIGADAVLLIAAALPLARCRELAATAHRLGLEVLLEIHSEKELDYISDEVDMIGVNNRNLGTFDTRVGNSFRLAGQLPQDRLLVSESGISDPETVKKLREAGFRGFLIGENFMKTADPGYGLDTFIKTLNL</sequence>
<dbReference type="Proteomes" id="UP000636891">
    <property type="component" value="Unassembled WGS sequence"/>
</dbReference>
<dbReference type="InterPro" id="IPR001468">
    <property type="entry name" value="Indole-3-GlycerolPSynthase_CS"/>
</dbReference>
<dbReference type="RefSeq" id="WP_101573259.1">
    <property type="nucleotide sequence ID" value="NZ_JACOOK010000005.1"/>
</dbReference>
<keyword evidence="8 10" id="KW-0456">Lyase</keyword>
<feature type="domain" description="Indole-3-glycerol phosphate synthase" evidence="9">
    <location>
        <begin position="5"/>
        <end position="248"/>
    </location>
</feature>
<dbReference type="CDD" id="cd00331">
    <property type="entry name" value="IGPS"/>
    <property type="match status" value="1"/>
</dbReference>
<comment type="caution">
    <text evidence="10">The sequence shown here is derived from an EMBL/GenBank/DDBJ whole genome shotgun (WGS) entry which is preliminary data.</text>
</comment>
<keyword evidence="7" id="KW-0057">Aromatic amino acid biosynthesis</keyword>
<evidence type="ECO:0000256" key="4">
    <source>
        <dbReference type="ARBA" id="ARBA00022605"/>
    </source>
</evidence>
<evidence type="ECO:0000256" key="2">
    <source>
        <dbReference type="ARBA" id="ARBA00004696"/>
    </source>
</evidence>
<gene>
    <name evidence="10" type="primary">trpC</name>
    <name evidence="10" type="ORF">H8S08_09695</name>
</gene>
<evidence type="ECO:0000259" key="9">
    <source>
        <dbReference type="Pfam" id="PF00218"/>
    </source>
</evidence>
<dbReference type="SUPFAM" id="SSF51366">
    <property type="entry name" value="Ribulose-phoshate binding barrel"/>
    <property type="match status" value="1"/>
</dbReference>
<comment type="catalytic activity">
    <reaction evidence="1">
        <text>1-(2-carboxyphenylamino)-1-deoxy-D-ribulose 5-phosphate + H(+) = (1S,2R)-1-C-(indol-3-yl)glycerol 3-phosphate + CO2 + H2O</text>
        <dbReference type="Rhea" id="RHEA:23476"/>
        <dbReference type="ChEBI" id="CHEBI:15377"/>
        <dbReference type="ChEBI" id="CHEBI:15378"/>
        <dbReference type="ChEBI" id="CHEBI:16526"/>
        <dbReference type="ChEBI" id="CHEBI:58613"/>
        <dbReference type="ChEBI" id="CHEBI:58866"/>
        <dbReference type="EC" id="4.1.1.48"/>
    </reaction>
</comment>
<dbReference type="InterPro" id="IPR045186">
    <property type="entry name" value="Indole-3-glycerol_P_synth"/>
</dbReference>
<dbReference type="EC" id="4.1.1.48" evidence="3"/>
<proteinExistence type="predicted"/>